<dbReference type="GO" id="GO:0005615">
    <property type="term" value="C:extracellular space"/>
    <property type="evidence" value="ECO:0007669"/>
    <property type="project" value="TreeGrafter"/>
</dbReference>
<name>A0A553Q966_9TELE</name>
<gene>
    <name evidence="7" type="ORF">DNTS_025551</name>
</gene>
<dbReference type="InterPro" id="IPR001846">
    <property type="entry name" value="VWF_type-D"/>
</dbReference>
<keyword evidence="4" id="KW-0325">Glycoprotein</keyword>
<keyword evidence="3" id="KW-1015">Disulfide bond</keyword>
<dbReference type="AlphaFoldDB" id="A0A553Q966"/>
<dbReference type="GO" id="GO:0031012">
    <property type="term" value="C:extracellular matrix"/>
    <property type="evidence" value="ECO:0007669"/>
    <property type="project" value="TreeGrafter"/>
</dbReference>
<accession>A0A553Q966</accession>
<dbReference type="Pfam" id="PF00094">
    <property type="entry name" value="VWD"/>
    <property type="match status" value="3"/>
</dbReference>
<evidence type="ECO:0000313" key="8">
    <source>
        <dbReference type="Proteomes" id="UP000316079"/>
    </source>
</evidence>
<evidence type="ECO:0000256" key="3">
    <source>
        <dbReference type="ARBA" id="ARBA00023157"/>
    </source>
</evidence>
<organism evidence="7 8">
    <name type="scientific">Danionella cerebrum</name>
    <dbReference type="NCBI Taxonomy" id="2873325"/>
    <lineage>
        <taxon>Eukaryota</taxon>
        <taxon>Metazoa</taxon>
        <taxon>Chordata</taxon>
        <taxon>Craniata</taxon>
        <taxon>Vertebrata</taxon>
        <taxon>Euteleostomi</taxon>
        <taxon>Actinopterygii</taxon>
        <taxon>Neopterygii</taxon>
        <taxon>Teleostei</taxon>
        <taxon>Ostariophysi</taxon>
        <taxon>Cypriniformes</taxon>
        <taxon>Danionidae</taxon>
        <taxon>Danioninae</taxon>
        <taxon>Danionella</taxon>
    </lineage>
</organism>
<evidence type="ECO:0000256" key="5">
    <source>
        <dbReference type="SAM" id="SignalP"/>
    </source>
</evidence>
<feature type="domain" description="VWFD" evidence="6">
    <location>
        <begin position="545"/>
        <end position="716"/>
    </location>
</feature>
<feature type="domain" description="VWFD" evidence="6">
    <location>
        <begin position="195"/>
        <end position="357"/>
    </location>
</feature>
<dbReference type="SMART" id="SM00832">
    <property type="entry name" value="C8"/>
    <property type="match status" value="3"/>
</dbReference>
<dbReference type="Proteomes" id="UP000316079">
    <property type="component" value="Unassembled WGS sequence"/>
</dbReference>
<reference evidence="7 8" key="1">
    <citation type="journal article" date="2019" name="Sci. Data">
        <title>Hybrid genome assembly and annotation of Danionella translucida.</title>
        <authorList>
            <person name="Kadobianskyi M."/>
            <person name="Schulze L."/>
            <person name="Schuelke M."/>
            <person name="Judkewitz B."/>
        </authorList>
    </citation>
    <scope>NUCLEOTIDE SEQUENCE [LARGE SCALE GENOMIC DNA]</scope>
    <source>
        <strain evidence="7 8">Bolton</strain>
    </source>
</reference>
<keyword evidence="5" id="KW-0732">Signal</keyword>
<dbReference type="InterPro" id="IPR050780">
    <property type="entry name" value="Mucin_vWF_Thrombospondin_sf"/>
</dbReference>
<dbReference type="PANTHER" id="PTHR11339:SF396">
    <property type="entry name" value="SCO-SPONDIN"/>
    <property type="match status" value="1"/>
</dbReference>
<dbReference type="FunFam" id="2.10.25.10:FF:000055">
    <property type="entry name" value="alpha-tectorin isoform X1"/>
    <property type="match status" value="1"/>
</dbReference>
<feature type="domain" description="VWFD" evidence="6">
    <location>
        <begin position="849"/>
        <end position="1034"/>
    </location>
</feature>
<evidence type="ECO:0000256" key="4">
    <source>
        <dbReference type="ARBA" id="ARBA00023180"/>
    </source>
</evidence>
<evidence type="ECO:0000313" key="7">
    <source>
        <dbReference type="EMBL" id="TRY86466.1"/>
    </source>
</evidence>
<feature type="signal peptide" evidence="5">
    <location>
        <begin position="1"/>
        <end position="16"/>
    </location>
</feature>
<dbReference type="InterPro" id="IPR036084">
    <property type="entry name" value="Ser_inhib-like_sf"/>
</dbReference>
<dbReference type="EMBL" id="SRMA01026216">
    <property type="protein sequence ID" value="TRY86466.1"/>
    <property type="molecule type" value="Genomic_DNA"/>
</dbReference>
<evidence type="ECO:0000256" key="2">
    <source>
        <dbReference type="ARBA" id="ARBA00022525"/>
    </source>
</evidence>
<comment type="caution">
    <text evidence="7">The sequence shown here is derived from an EMBL/GenBank/DDBJ whole genome shotgun (WGS) entry which is preliminary data.</text>
</comment>
<dbReference type="InterPro" id="IPR002919">
    <property type="entry name" value="TIL_dom"/>
</dbReference>
<dbReference type="CDD" id="cd19941">
    <property type="entry name" value="TIL"/>
    <property type="match status" value="2"/>
</dbReference>
<dbReference type="SMART" id="SM00216">
    <property type="entry name" value="VWD"/>
    <property type="match status" value="3"/>
</dbReference>
<feature type="chain" id="PRO_5021924671" description="VWFD domain-containing protein" evidence="5">
    <location>
        <begin position="17"/>
        <end position="1206"/>
    </location>
</feature>
<feature type="non-terminal residue" evidence="7">
    <location>
        <position position="1206"/>
    </location>
</feature>
<dbReference type="SUPFAM" id="SSF57567">
    <property type="entry name" value="Serine protease inhibitors"/>
    <property type="match status" value="2"/>
</dbReference>
<evidence type="ECO:0000259" key="6">
    <source>
        <dbReference type="PROSITE" id="PS51233"/>
    </source>
</evidence>
<dbReference type="STRING" id="623744.A0A553Q966"/>
<dbReference type="InterPro" id="IPR014853">
    <property type="entry name" value="VWF/SSPO/ZAN-like_Cys-rich_dom"/>
</dbReference>
<dbReference type="OrthoDB" id="6262482at2759"/>
<evidence type="ECO:0000256" key="1">
    <source>
        <dbReference type="ARBA" id="ARBA00004613"/>
    </source>
</evidence>
<sequence>MKALLVSLMAFNLALAMGHWCDVVEEETLEKLVSPRQEQTVDCSSFYRFKTEGWRLDVERMRRQHGGDDAIAQHFHAHGPSASCYIYRPPDIEMQTVKKTARRCCEGWAGPHCTQEVGVRGQCFSTWTCEEFPGLQNSSLMDHEHCCRSLWGLSWRNASDQSCLSCSYTLLSDSSSSPVLRAGFFRAIRDPQSSPSCLSWGGAHYRTFDRKHFHFQGSCTYLLASHTDGTWSVYISTVCESNGRCRKSIRMMLGLGLISVQKGNMTVNGLDLPQGEPLFQNGVSVHWLGDFVFVESGLGVRLKFDMENTVYLTVNAEHFAATRGLYDFTTSAGLVSQYAASFGNSWRVQDQHGQMCSDAAELGHSCDLSYDVSLRRDAEATCHRLKDSPFSHCHPQVDPGPYIDTCLYLFCSLDEKERETAVCDTLASYVRECAQQHAIFSWRSNTFCARVCPNGQIFSDCVSSCPASCTSPHPPTSAQCREECVGGCECPPGLFLHSGRCLKRDECPCFHRRHSYSAGDQIRQRCNTCVCRGGRWECSAEKCEAQCTVTGAMHISTFDQKRYSLQASDCHYTAVEDFVDQKLRVILSGGECSGGDGCVREITITALHTTLTVTGSGSVIAGGQRKLLPVITGDLVVRRASSAVLMIQAFGAQLMWHLDGPLLTITLQPGFAHKVRGLCGTLTWNQHDDFTTAEGDVESSVASFAAKFRTDSCPLPSTMSSDPCGTHTHRRKYADSVCSVIHSAVFQACHDVVEREPFMRMCLSERCSALVVRYTRNVGVYAGLPVLICGNPGSVRKTWAPGCVCQAVSVQTDWLRTGRVSVYRSTCVPARMETHYTRQEAQFRGTATAVCVVSRDGTAVSLCVRVFVLPPVTPTTSHLMAVTSPSWETVREQWSLHNQCGKCAENVPCGSTGVTCTKSVTLSIGNTAVHLLRGKSVTVNGIPVSLPKSYSGSGLILERVGLFLSLFSRLGVTLLWDGGMRVYVHLMPHLRSRVGGLCGNFDGDGENDFTTRQGIIESTPELFGNSWKISPSCPDVADQDLRDPCSINPHRVTWAKKKCSVISREVFSPCHSEVPYQQYYDWCVFDACGCDSGGDCECLCTAVAAYAEECNRRGVYVRWRSQELCPLQCEKGLVYEACGPTCSPACPSAPAVSESLCSTLSCVEGCFCPPDTFRHGDGCIPLSQCPCEWDGSLFPAGTSVTQHCQN</sequence>
<dbReference type="Gene3D" id="2.10.25.10">
    <property type="entry name" value="Laminin"/>
    <property type="match status" value="2"/>
</dbReference>
<proteinExistence type="predicted"/>
<dbReference type="PROSITE" id="PS51233">
    <property type="entry name" value="VWFD"/>
    <property type="match status" value="3"/>
</dbReference>
<protein>
    <recommendedName>
        <fullName evidence="6">VWFD domain-containing protein</fullName>
    </recommendedName>
</protein>
<dbReference type="Pfam" id="PF01826">
    <property type="entry name" value="TIL"/>
    <property type="match status" value="2"/>
</dbReference>
<dbReference type="Pfam" id="PF08742">
    <property type="entry name" value="C8"/>
    <property type="match status" value="2"/>
</dbReference>
<keyword evidence="2" id="KW-0964">Secreted</keyword>
<keyword evidence="8" id="KW-1185">Reference proteome</keyword>
<comment type="subcellular location">
    <subcellularLocation>
        <location evidence="1">Secreted</location>
    </subcellularLocation>
</comment>
<dbReference type="PANTHER" id="PTHR11339">
    <property type="entry name" value="EXTRACELLULAR MATRIX GLYCOPROTEIN RELATED"/>
    <property type="match status" value="1"/>
</dbReference>